<dbReference type="Pfam" id="PF23222">
    <property type="entry name" value="RRM_PARP14_1"/>
    <property type="match status" value="1"/>
</dbReference>
<proteinExistence type="inferred from homology"/>
<dbReference type="PROSITE" id="PS51154">
    <property type="entry name" value="MACRO"/>
    <property type="match status" value="1"/>
</dbReference>
<dbReference type="InParanoid" id="A0A3Q3M6L3"/>
<sequence length="1187" mass="129916">MDDIHQHPVFFESHRLNKKQRRVIENYFRIRRKSGGGECVLRSVKDNVYCILFKDQQDQQRVLQKSKHVVEFVDGPLVITVQGSLEPHTSSTITTSTPNQDFTASAQSPETIPTSTPPSSREDYELQLDSYLLRYLHECPEAWEELEKELTTVGCSAQLFPERVLVRRSAQAAATDAVRNWKAQVDKLFEGYMVHYELDPHKVKALLQSCSFNQSTDEVKVKVYSEIGLAVVVGECSQVDARLEDVEDSTVRRRESRLSEKQTSVRHLGEAKLRLLWKDFDLSLRQDFSGVKVSQGEAGELILEGSVEEILDAVDLISKKETLVLERKVSDIRPYFLAFLKKTYGGPGVLGDFLAIGDKVEIELRDTELCFLSLSADKLDDAEKKFQKEFKDVNIDVPNCSVVSSELREKLKSKTNEMNQSQCRALAVFGSDSTVYLLGHTKEVEELTETVTQFVLEHSSLQNTVQLPFPVLAQDLPELLQLHGFDYSGVIFHPVTSSSRPMVALEGPINKVTEVRNRLGPFLDTVTNDQLGTVRYFQNPTGKQNPLSLGQSMSQDQNHTTSQTLTSLSLSEENTAVASYRLRGGIQVLVCHGDITKQDAEALVNAANEDLDHCGGVAAALSKAGGPEVQEESKTLVNNCGKIPTGDVVVTTGGNLKCKKLLHAVGPVGGKTGGRERSLLEKTVKSALQLAEIMGLTSIAMPCISSGIFGVPVVVCSEAIVTAVKEFDSQGGQSLWKIILIDNRGEVVRAMQDACDRLLRGTSTGNSSPSDLGVQVGAAGHDTARGAGAIREGITVEVIQGTIETQQVFKSAQEDLQHKGFTKDVCQRDKASLTKRIVLLGKTGAGKSSLANTIFGEELFKTNHSPNSGTRTCEAETRSVNGRSITLIDTPGLFDTRRNEEELKPELVRCITECAPGPHAFLIVLKVEKFTEQEQAVITKICQYFSEDALKYAVVVFTHGDQLPEGINIEEFVSQNEKLSDLVKKCGGRCLVTDNTWCKNKKQNNYRSNQFQVEKLLNIIDKMVMENNGDYYTNDMLQAAEVEIKREEENIKQISLCVTPEEIREQAKTTVSNRILIQLAGITTGAVLGAFFGVAKMVVLVAKAVKNVSDSFRIALPTLVSTVGAAATPEIAVAAAVGITAAAAVTGGVIGGITGHEAAAGAETVWEATERAAKAVFDKGKASLNIQ</sequence>
<dbReference type="SUPFAM" id="SSF52949">
    <property type="entry name" value="Macro domain-like"/>
    <property type="match status" value="1"/>
</dbReference>
<dbReference type="InterPro" id="IPR012677">
    <property type="entry name" value="Nucleotide-bd_a/b_plait_sf"/>
</dbReference>
<protein>
    <submittedName>
        <fullName evidence="8">Protein mono-ADP-ribosyltransferase PARP14-like</fullName>
    </submittedName>
</protein>
<evidence type="ECO:0000256" key="4">
    <source>
        <dbReference type="SAM" id="MobiDB-lite"/>
    </source>
</evidence>
<evidence type="ECO:0000259" key="6">
    <source>
        <dbReference type="PROSITE" id="PS51154"/>
    </source>
</evidence>
<dbReference type="GO" id="GO:0005525">
    <property type="term" value="F:GTP binding"/>
    <property type="evidence" value="ECO:0007669"/>
    <property type="project" value="UniProtKB-KW"/>
</dbReference>
<dbReference type="GeneTree" id="ENSGT01150000286992"/>
<evidence type="ECO:0000313" key="9">
    <source>
        <dbReference type="Proteomes" id="UP000261640"/>
    </source>
</evidence>
<keyword evidence="3" id="KW-0342">GTP-binding</keyword>
<name>A0A3Q3M6L3_9TELE</name>
<dbReference type="SMART" id="SM00506">
    <property type="entry name" value="A1pp"/>
    <property type="match status" value="1"/>
</dbReference>
<dbReference type="InterPro" id="IPR006703">
    <property type="entry name" value="G_AIG1"/>
</dbReference>
<feature type="domain" description="Macro" evidence="6">
    <location>
        <begin position="575"/>
        <end position="759"/>
    </location>
</feature>
<evidence type="ECO:0000256" key="2">
    <source>
        <dbReference type="ARBA" id="ARBA00022741"/>
    </source>
</evidence>
<keyword evidence="9" id="KW-1185">Reference proteome</keyword>
<dbReference type="PANTHER" id="PTHR10903:SF62">
    <property type="entry name" value="GTPASE IMAP FAMILY MEMBER 4-LIKE-RELATED"/>
    <property type="match status" value="1"/>
</dbReference>
<dbReference type="CDD" id="cd02907">
    <property type="entry name" value="Macro_Af1521_BAL-like"/>
    <property type="match status" value="1"/>
</dbReference>
<evidence type="ECO:0000259" key="7">
    <source>
        <dbReference type="PROSITE" id="PS51720"/>
    </source>
</evidence>
<dbReference type="Gene3D" id="3.30.70.330">
    <property type="match status" value="1"/>
</dbReference>
<feature type="region of interest" description="Disordered" evidence="4">
    <location>
        <begin position="542"/>
        <end position="567"/>
    </location>
</feature>
<feature type="region of interest" description="Disordered" evidence="4">
    <location>
        <begin position="88"/>
        <end position="122"/>
    </location>
</feature>
<dbReference type="Proteomes" id="UP000261640">
    <property type="component" value="Unplaced"/>
</dbReference>
<dbReference type="Pfam" id="PF04548">
    <property type="entry name" value="AIG1"/>
    <property type="match status" value="1"/>
</dbReference>
<dbReference type="STRING" id="205130.ENSMAMP00000018336"/>
<dbReference type="PANTHER" id="PTHR10903">
    <property type="entry name" value="GTPASE, IMAP FAMILY MEMBER-RELATED"/>
    <property type="match status" value="1"/>
</dbReference>
<feature type="domain" description="AIG1-type G" evidence="7">
    <location>
        <begin position="832"/>
        <end position="1041"/>
    </location>
</feature>
<dbReference type="Pfam" id="PF01661">
    <property type="entry name" value="Macro"/>
    <property type="match status" value="1"/>
</dbReference>
<keyword evidence="5" id="KW-0472">Membrane</keyword>
<dbReference type="SUPFAM" id="SSF52540">
    <property type="entry name" value="P-loop containing nucleoside triphosphate hydrolases"/>
    <property type="match status" value="1"/>
</dbReference>
<reference evidence="8" key="1">
    <citation type="submission" date="2025-08" db="UniProtKB">
        <authorList>
            <consortium name="Ensembl"/>
        </authorList>
    </citation>
    <scope>IDENTIFICATION</scope>
</reference>
<evidence type="ECO:0000313" key="8">
    <source>
        <dbReference type="Ensembl" id="ENSMAMP00000018336.2"/>
    </source>
</evidence>
<comment type="similarity">
    <text evidence="1">Belongs to the TRAFAC class TrmE-Era-EngA-EngB-Septin-like GTPase superfamily. AIG1/Toc34/Toc159-like paraseptin GTPase family. IAN subfamily.</text>
</comment>
<keyword evidence="5" id="KW-0812">Transmembrane</keyword>
<dbReference type="CDD" id="cd01852">
    <property type="entry name" value="AIG1"/>
    <property type="match status" value="1"/>
</dbReference>
<evidence type="ECO:0000256" key="3">
    <source>
        <dbReference type="ARBA" id="ARBA00023134"/>
    </source>
</evidence>
<dbReference type="InterPro" id="IPR027417">
    <property type="entry name" value="P-loop_NTPase"/>
</dbReference>
<accession>A0A3Q3M6L3</accession>
<evidence type="ECO:0000256" key="1">
    <source>
        <dbReference type="ARBA" id="ARBA00008535"/>
    </source>
</evidence>
<dbReference type="FunFam" id="3.40.50.300:FF:000366">
    <property type="entry name" value="GTPase, IMAP family member 2"/>
    <property type="match status" value="1"/>
</dbReference>
<dbReference type="InterPro" id="IPR002589">
    <property type="entry name" value="Macro_dom"/>
</dbReference>
<feature type="compositionally biased region" description="Polar residues" evidence="4">
    <location>
        <begin position="98"/>
        <end position="107"/>
    </location>
</feature>
<feature type="transmembrane region" description="Helical" evidence="5">
    <location>
        <begin position="1075"/>
        <end position="1102"/>
    </location>
</feature>
<dbReference type="InterPro" id="IPR043472">
    <property type="entry name" value="Macro_dom-like"/>
</dbReference>
<feature type="compositionally biased region" description="Polar residues" evidence="4">
    <location>
        <begin position="542"/>
        <end position="559"/>
    </location>
</feature>
<feature type="compositionally biased region" description="Low complexity" evidence="4">
    <location>
        <begin position="108"/>
        <end position="119"/>
    </location>
</feature>
<keyword evidence="5" id="KW-1133">Transmembrane helix</keyword>
<dbReference type="Gene3D" id="3.40.50.300">
    <property type="entry name" value="P-loop containing nucleotide triphosphate hydrolases"/>
    <property type="match status" value="1"/>
</dbReference>
<dbReference type="Ensembl" id="ENSMAMT00000018812.2">
    <property type="protein sequence ID" value="ENSMAMP00000018336.2"/>
    <property type="gene ID" value="ENSMAMG00000013262.2"/>
</dbReference>
<dbReference type="Gene3D" id="3.40.220.10">
    <property type="entry name" value="Leucine Aminopeptidase, subunit E, domain 1"/>
    <property type="match status" value="1"/>
</dbReference>
<reference evidence="8" key="2">
    <citation type="submission" date="2025-09" db="UniProtKB">
        <authorList>
            <consortium name="Ensembl"/>
        </authorList>
    </citation>
    <scope>IDENTIFICATION</scope>
</reference>
<dbReference type="AlphaFoldDB" id="A0A3Q3M6L3"/>
<evidence type="ECO:0000256" key="5">
    <source>
        <dbReference type="SAM" id="Phobius"/>
    </source>
</evidence>
<dbReference type="PROSITE" id="PS51720">
    <property type="entry name" value="G_AIG1"/>
    <property type="match status" value="1"/>
</dbReference>
<dbReference type="InterPro" id="IPR057051">
    <property type="entry name" value="PARP14_RPM_1"/>
</dbReference>
<dbReference type="InterPro" id="IPR045058">
    <property type="entry name" value="GIMA/IAN/Toc"/>
</dbReference>
<keyword evidence="2" id="KW-0547">Nucleotide-binding</keyword>
<organism evidence="8 9">
    <name type="scientific">Mastacembelus armatus</name>
    <name type="common">zig-zag eel</name>
    <dbReference type="NCBI Taxonomy" id="205130"/>
    <lineage>
        <taxon>Eukaryota</taxon>
        <taxon>Metazoa</taxon>
        <taxon>Chordata</taxon>
        <taxon>Craniata</taxon>
        <taxon>Vertebrata</taxon>
        <taxon>Euteleostomi</taxon>
        <taxon>Actinopterygii</taxon>
        <taxon>Neopterygii</taxon>
        <taxon>Teleostei</taxon>
        <taxon>Neoteleostei</taxon>
        <taxon>Acanthomorphata</taxon>
        <taxon>Anabantaria</taxon>
        <taxon>Synbranchiformes</taxon>
        <taxon>Mastacembelidae</taxon>
        <taxon>Mastacembelus</taxon>
    </lineage>
</organism>